<evidence type="ECO:0000313" key="3">
    <source>
        <dbReference type="EMBL" id="KAA0722845.1"/>
    </source>
</evidence>
<keyword evidence="2" id="KW-0732">Signal</keyword>
<dbReference type="Proteomes" id="UP000324632">
    <property type="component" value="Chromosome 3"/>
</dbReference>
<feature type="chain" id="PRO_5022753781" evidence="2">
    <location>
        <begin position="17"/>
        <end position="98"/>
    </location>
</feature>
<sequence>MKLILAVLMLVMVVRAQKNAKGTISRLQRLPLHMFIGNHPERKSPLQSSLSETLERSEPASENRRILHLRPNKDFRVEDKLPVRSLPDANRKAVDNRK</sequence>
<keyword evidence="4" id="KW-1185">Reference proteome</keyword>
<protein>
    <submittedName>
        <fullName evidence="3">Uncharacterized protein</fullName>
    </submittedName>
</protein>
<feature type="signal peptide" evidence="2">
    <location>
        <begin position="1"/>
        <end position="16"/>
    </location>
</feature>
<gene>
    <name evidence="3" type="ORF">E1301_Tti008655</name>
</gene>
<evidence type="ECO:0000313" key="4">
    <source>
        <dbReference type="Proteomes" id="UP000324632"/>
    </source>
</evidence>
<organism evidence="3 4">
    <name type="scientific">Triplophysa tibetana</name>
    <dbReference type="NCBI Taxonomy" id="1572043"/>
    <lineage>
        <taxon>Eukaryota</taxon>
        <taxon>Metazoa</taxon>
        <taxon>Chordata</taxon>
        <taxon>Craniata</taxon>
        <taxon>Vertebrata</taxon>
        <taxon>Euteleostomi</taxon>
        <taxon>Actinopterygii</taxon>
        <taxon>Neopterygii</taxon>
        <taxon>Teleostei</taxon>
        <taxon>Ostariophysi</taxon>
        <taxon>Cypriniformes</taxon>
        <taxon>Nemacheilidae</taxon>
        <taxon>Triplophysa</taxon>
    </lineage>
</organism>
<proteinExistence type="predicted"/>
<dbReference type="AlphaFoldDB" id="A0A5A9PM18"/>
<comment type="caution">
    <text evidence="3">The sequence shown here is derived from an EMBL/GenBank/DDBJ whole genome shotgun (WGS) entry which is preliminary data.</text>
</comment>
<dbReference type="EMBL" id="SOYY01000003">
    <property type="protein sequence ID" value="KAA0722845.1"/>
    <property type="molecule type" value="Genomic_DNA"/>
</dbReference>
<name>A0A5A9PM18_9TELE</name>
<feature type="compositionally biased region" description="Basic and acidic residues" evidence="1">
    <location>
        <begin position="53"/>
        <end position="67"/>
    </location>
</feature>
<evidence type="ECO:0000256" key="2">
    <source>
        <dbReference type="SAM" id="SignalP"/>
    </source>
</evidence>
<reference evidence="3 4" key="1">
    <citation type="journal article" date="2019" name="Mol. Ecol. Resour.">
        <title>Chromosome-level genome assembly of Triplophysa tibetana, a fish adapted to the harsh high-altitude environment of the Tibetan Plateau.</title>
        <authorList>
            <person name="Yang X."/>
            <person name="Liu H."/>
            <person name="Ma Z."/>
            <person name="Zou Y."/>
            <person name="Zou M."/>
            <person name="Mao Y."/>
            <person name="Li X."/>
            <person name="Wang H."/>
            <person name="Chen T."/>
            <person name="Wang W."/>
            <person name="Yang R."/>
        </authorList>
    </citation>
    <scope>NUCLEOTIDE SEQUENCE [LARGE SCALE GENOMIC DNA]</scope>
    <source>
        <strain evidence="3">TTIB1903HZAU</strain>
        <tissue evidence="3">Muscle</tissue>
    </source>
</reference>
<evidence type="ECO:0000256" key="1">
    <source>
        <dbReference type="SAM" id="MobiDB-lite"/>
    </source>
</evidence>
<accession>A0A5A9PM18</accession>
<feature type="region of interest" description="Disordered" evidence="1">
    <location>
        <begin position="38"/>
        <end position="67"/>
    </location>
</feature>